<accession>A0ABU8QGK2</accession>
<evidence type="ECO:0000313" key="1">
    <source>
        <dbReference type="EMBL" id="MEJ5218549.1"/>
    </source>
</evidence>
<dbReference type="RefSeq" id="WP_339403439.1">
    <property type="nucleotide sequence ID" value="NZ_JBBGAZ010000004.1"/>
</dbReference>
<keyword evidence="2" id="KW-1185">Reference proteome</keyword>
<dbReference type="EMBL" id="JBBGAZ010000004">
    <property type="protein sequence ID" value="MEJ5218549.1"/>
    <property type="molecule type" value="Genomic_DNA"/>
</dbReference>
<name>A0ABU8QGK2_9RHOB</name>
<protein>
    <submittedName>
        <fullName evidence="1">Uncharacterized protein</fullName>
    </submittedName>
</protein>
<gene>
    <name evidence="1" type="ORF">WG622_09880</name>
</gene>
<dbReference type="Proteomes" id="UP001368270">
    <property type="component" value="Unassembled WGS sequence"/>
</dbReference>
<proteinExistence type="predicted"/>
<organism evidence="1 2">
    <name type="scientific">Cognatishimia coralii</name>
    <dbReference type="NCBI Taxonomy" id="3083254"/>
    <lineage>
        <taxon>Bacteria</taxon>
        <taxon>Pseudomonadati</taxon>
        <taxon>Pseudomonadota</taxon>
        <taxon>Alphaproteobacteria</taxon>
        <taxon>Rhodobacterales</taxon>
        <taxon>Paracoccaceae</taxon>
        <taxon>Cognatishimia</taxon>
    </lineage>
</organism>
<comment type="caution">
    <text evidence="1">The sequence shown here is derived from an EMBL/GenBank/DDBJ whole genome shotgun (WGS) entry which is preliminary data.</text>
</comment>
<reference evidence="1 2" key="1">
    <citation type="submission" date="2024-03" db="EMBL/GenBank/DDBJ databases">
        <title>Cognatishimia coralii sp. nov., a marine bacterium isolated from coral surrounding seawater.</title>
        <authorList>
            <person name="Liu X."/>
            <person name="Liu S."/>
            <person name="Sun H."/>
            <person name="Zhang Y."/>
        </authorList>
    </citation>
    <scope>NUCLEOTIDE SEQUENCE [LARGE SCALE GENOMIC DNA]</scope>
    <source>
        <strain evidence="1 2">D5M38</strain>
    </source>
</reference>
<evidence type="ECO:0000313" key="2">
    <source>
        <dbReference type="Proteomes" id="UP001368270"/>
    </source>
</evidence>
<sequence>MIHPIGRSGPIVMLVVPAIPPREVVWVDAGARLLNHRMSAAFKRVIGYPFVPEDIQARAVLRSRIPYHT</sequence>